<keyword evidence="2" id="KW-1185">Reference proteome</keyword>
<dbReference type="Proteomes" id="UP000735302">
    <property type="component" value="Unassembled WGS sequence"/>
</dbReference>
<evidence type="ECO:0000313" key="1">
    <source>
        <dbReference type="EMBL" id="GFO49443.1"/>
    </source>
</evidence>
<name>A0AAV4DYT5_9GAST</name>
<organism evidence="1 2">
    <name type="scientific">Plakobranchus ocellatus</name>
    <dbReference type="NCBI Taxonomy" id="259542"/>
    <lineage>
        <taxon>Eukaryota</taxon>
        <taxon>Metazoa</taxon>
        <taxon>Spiralia</taxon>
        <taxon>Lophotrochozoa</taxon>
        <taxon>Mollusca</taxon>
        <taxon>Gastropoda</taxon>
        <taxon>Heterobranchia</taxon>
        <taxon>Euthyneura</taxon>
        <taxon>Panpulmonata</taxon>
        <taxon>Sacoglossa</taxon>
        <taxon>Placobranchoidea</taxon>
        <taxon>Plakobranchidae</taxon>
        <taxon>Plakobranchus</taxon>
    </lineage>
</organism>
<reference evidence="1 2" key="1">
    <citation type="journal article" date="2021" name="Elife">
        <title>Chloroplast acquisition without the gene transfer in kleptoplastic sea slugs, Plakobranchus ocellatus.</title>
        <authorList>
            <person name="Maeda T."/>
            <person name="Takahashi S."/>
            <person name="Yoshida T."/>
            <person name="Shimamura S."/>
            <person name="Takaki Y."/>
            <person name="Nagai Y."/>
            <person name="Toyoda A."/>
            <person name="Suzuki Y."/>
            <person name="Arimoto A."/>
            <person name="Ishii H."/>
            <person name="Satoh N."/>
            <person name="Nishiyama T."/>
            <person name="Hasebe M."/>
            <person name="Maruyama T."/>
            <person name="Minagawa J."/>
            <person name="Obokata J."/>
            <person name="Shigenobu S."/>
        </authorList>
    </citation>
    <scope>NUCLEOTIDE SEQUENCE [LARGE SCALE GENOMIC DNA]</scope>
</reference>
<proteinExistence type="predicted"/>
<accession>A0AAV4DYT5</accession>
<sequence>MIWNNWVKGREVLNQGISEGKCLEKMLSREMRSPQYNVSGETSSGLLNSGANLNRVAKKSVRRANHVKDLLMFTTTLEDHVKNPKRAFQAAAGGGPCSETNKIGNELNGETNKMGTWSDNDRVLSHRLSKCTILHLASGQCLWKGV</sequence>
<gene>
    <name evidence="1" type="ORF">PoB_007594800</name>
</gene>
<protein>
    <submittedName>
        <fullName evidence="1">Uncharacterized protein</fullName>
    </submittedName>
</protein>
<evidence type="ECO:0000313" key="2">
    <source>
        <dbReference type="Proteomes" id="UP000735302"/>
    </source>
</evidence>
<dbReference type="EMBL" id="BLXT01008489">
    <property type="protein sequence ID" value="GFO49443.1"/>
    <property type="molecule type" value="Genomic_DNA"/>
</dbReference>
<dbReference type="AlphaFoldDB" id="A0AAV4DYT5"/>
<comment type="caution">
    <text evidence="1">The sequence shown here is derived from an EMBL/GenBank/DDBJ whole genome shotgun (WGS) entry which is preliminary data.</text>
</comment>